<evidence type="ECO:0000313" key="3">
    <source>
        <dbReference type="Proteomes" id="UP000198571"/>
    </source>
</evidence>
<dbReference type="PANTHER" id="PTHR37038:SF14">
    <property type="entry name" value="TRANSCRIPTIONAL ACTIVATOR"/>
    <property type="match status" value="1"/>
</dbReference>
<dbReference type="SUPFAM" id="SSF48452">
    <property type="entry name" value="TPR-like"/>
    <property type="match status" value="1"/>
</dbReference>
<sequence length="295" mass="34536">MDYTLGKRIKDLREHLKISQKELCDGICTQGLISRIEGDTATPTAPLLHQIAIRLGVDLNYFFDDISRNGIHYVKEAISHMDKHIRDHNYGEVMKTIQFEKKNPLFKKRHLQQYLLWREGICIFHMENDSQKALELLDRAFHLRLDSNKHPMTETEIDILASKAIVHSKINELDYAADIYRTLLSQLEALPLLKKNRLIIRILFNASRNAYDRNNYMESLFYADKAIKICIEEGHLYLLGHLLFQKGCSLFKHDPSQKEKSLRLLKEALWIYELNPVPEFIKDLNDEIQFIENSG</sequence>
<accession>A0A1H9VJX6</accession>
<feature type="domain" description="HTH cro/C1-type" evidence="1">
    <location>
        <begin position="9"/>
        <end position="62"/>
    </location>
</feature>
<dbReference type="PANTHER" id="PTHR37038">
    <property type="entry name" value="TRANSCRIPTIONAL REGULATOR-RELATED"/>
    <property type="match status" value="1"/>
</dbReference>
<name>A0A1H9VJX6_9BACI</name>
<dbReference type="InterPro" id="IPR001387">
    <property type="entry name" value="Cro/C1-type_HTH"/>
</dbReference>
<proteinExistence type="predicted"/>
<dbReference type="Proteomes" id="UP000198571">
    <property type="component" value="Unassembled WGS sequence"/>
</dbReference>
<dbReference type="InterPro" id="IPR053163">
    <property type="entry name" value="HTH-type_regulator_Rgg"/>
</dbReference>
<dbReference type="Pfam" id="PF18768">
    <property type="entry name" value="RNPP_C"/>
    <property type="match status" value="1"/>
</dbReference>
<dbReference type="PROSITE" id="PS50943">
    <property type="entry name" value="HTH_CROC1"/>
    <property type="match status" value="1"/>
</dbReference>
<dbReference type="Gene3D" id="1.25.40.10">
    <property type="entry name" value="Tetratricopeptide repeat domain"/>
    <property type="match status" value="1"/>
</dbReference>
<keyword evidence="3" id="KW-1185">Reference proteome</keyword>
<dbReference type="STRING" id="1601833.SAMN05518684_11135"/>
<protein>
    <submittedName>
        <fullName evidence="2">Helix-turn-helix domain-containing protein</fullName>
    </submittedName>
</protein>
<dbReference type="SMART" id="SM00530">
    <property type="entry name" value="HTH_XRE"/>
    <property type="match status" value="1"/>
</dbReference>
<organism evidence="2 3">
    <name type="scientific">Salipaludibacillus aurantiacus</name>
    <dbReference type="NCBI Taxonomy" id="1601833"/>
    <lineage>
        <taxon>Bacteria</taxon>
        <taxon>Bacillati</taxon>
        <taxon>Bacillota</taxon>
        <taxon>Bacilli</taxon>
        <taxon>Bacillales</taxon>
        <taxon>Bacillaceae</taxon>
    </lineage>
</organism>
<dbReference type="SUPFAM" id="SSF47413">
    <property type="entry name" value="lambda repressor-like DNA-binding domains"/>
    <property type="match status" value="1"/>
</dbReference>
<dbReference type="InterPro" id="IPR010982">
    <property type="entry name" value="Lambda_DNA-bd_dom_sf"/>
</dbReference>
<dbReference type="RefSeq" id="WP_177174353.1">
    <property type="nucleotide sequence ID" value="NZ_FOGT01000011.1"/>
</dbReference>
<dbReference type="GO" id="GO:0003677">
    <property type="term" value="F:DNA binding"/>
    <property type="evidence" value="ECO:0007669"/>
    <property type="project" value="InterPro"/>
</dbReference>
<evidence type="ECO:0000259" key="1">
    <source>
        <dbReference type="PROSITE" id="PS50943"/>
    </source>
</evidence>
<dbReference type="AlphaFoldDB" id="A0A1H9VJX6"/>
<evidence type="ECO:0000313" key="2">
    <source>
        <dbReference type="EMBL" id="SES21879.1"/>
    </source>
</evidence>
<gene>
    <name evidence="2" type="ORF">SAMN05518684_11135</name>
</gene>
<dbReference type="CDD" id="cd00093">
    <property type="entry name" value="HTH_XRE"/>
    <property type="match status" value="1"/>
</dbReference>
<reference evidence="3" key="1">
    <citation type="submission" date="2016-10" db="EMBL/GenBank/DDBJ databases">
        <authorList>
            <person name="Varghese N."/>
            <person name="Submissions S."/>
        </authorList>
    </citation>
    <scope>NUCLEOTIDE SEQUENCE [LARGE SCALE GENOMIC DNA]</scope>
    <source>
        <strain evidence="3">S9</strain>
    </source>
</reference>
<dbReference type="InterPro" id="IPR011990">
    <property type="entry name" value="TPR-like_helical_dom_sf"/>
</dbReference>
<dbReference type="InterPro" id="IPR041315">
    <property type="entry name" value="PlcR_TPR"/>
</dbReference>
<dbReference type="Pfam" id="PF12844">
    <property type="entry name" value="HTH_19"/>
    <property type="match status" value="1"/>
</dbReference>
<dbReference type="EMBL" id="FOGT01000011">
    <property type="protein sequence ID" value="SES21879.1"/>
    <property type="molecule type" value="Genomic_DNA"/>
</dbReference>